<keyword evidence="2" id="KW-1185">Reference proteome</keyword>
<dbReference type="HOGENOM" id="CLU_1030832_0_0_1"/>
<evidence type="ECO:0000313" key="2">
    <source>
        <dbReference type="Proteomes" id="UP000001194"/>
    </source>
</evidence>
<dbReference type="GeneID" id="6078341"/>
<dbReference type="EMBL" id="DS547107">
    <property type="protein sequence ID" value="EDR06655.1"/>
    <property type="molecule type" value="Genomic_DNA"/>
</dbReference>
<gene>
    <name evidence="1" type="ORF">LACBIDRAFT_328528</name>
</gene>
<reference evidence="1 2" key="1">
    <citation type="journal article" date="2008" name="Nature">
        <title>The genome of Laccaria bicolor provides insights into mycorrhizal symbiosis.</title>
        <authorList>
            <person name="Martin F."/>
            <person name="Aerts A."/>
            <person name="Ahren D."/>
            <person name="Brun A."/>
            <person name="Danchin E.G.J."/>
            <person name="Duchaussoy F."/>
            <person name="Gibon J."/>
            <person name="Kohler A."/>
            <person name="Lindquist E."/>
            <person name="Pereda V."/>
            <person name="Salamov A."/>
            <person name="Shapiro H.J."/>
            <person name="Wuyts J."/>
            <person name="Blaudez D."/>
            <person name="Buee M."/>
            <person name="Brokstein P."/>
            <person name="Canbaeck B."/>
            <person name="Cohen D."/>
            <person name="Courty P.E."/>
            <person name="Coutinho P.M."/>
            <person name="Delaruelle C."/>
            <person name="Detter J.C."/>
            <person name="Deveau A."/>
            <person name="DiFazio S."/>
            <person name="Duplessis S."/>
            <person name="Fraissinet-Tachet L."/>
            <person name="Lucic E."/>
            <person name="Frey-Klett P."/>
            <person name="Fourrey C."/>
            <person name="Feussner I."/>
            <person name="Gay G."/>
            <person name="Grimwood J."/>
            <person name="Hoegger P.J."/>
            <person name="Jain P."/>
            <person name="Kilaru S."/>
            <person name="Labbe J."/>
            <person name="Lin Y.C."/>
            <person name="Legue V."/>
            <person name="Le Tacon F."/>
            <person name="Marmeisse R."/>
            <person name="Melayah D."/>
            <person name="Montanini B."/>
            <person name="Muratet M."/>
            <person name="Nehls U."/>
            <person name="Niculita-Hirzel H."/>
            <person name="Oudot-Le Secq M.P."/>
            <person name="Peter M."/>
            <person name="Quesneville H."/>
            <person name="Rajashekar B."/>
            <person name="Reich M."/>
            <person name="Rouhier N."/>
            <person name="Schmutz J."/>
            <person name="Yin T."/>
            <person name="Chalot M."/>
            <person name="Henrissat B."/>
            <person name="Kuees U."/>
            <person name="Lucas S."/>
            <person name="Van de Peer Y."/>
            <person name="Podila G.K."/>
            <person name="Polle A."/>
            <person name="Pukkila P.J."/>
            <person name="Richardson P.M."/>
            <person name="Rouze P."/>
            <person name="Sanders I.R."/>
            <person name="Stajich J.E."/>
            <person name="Tunlid A."/>
            <person name="Tuskan G."/>
            <person name="Grigoriev I.V."/>
        </authorList>
    </citation>
    <scope>NUCLEOTIDE SEQUENCE [LARGE SCALE GENOMIC DNA]</scope>
    <source>
        <strain evidence="2">S238N-H82 / ATCC MYA-4686</strain>
    </source>
</reference>
<organism evidence="2">
    <name type="scientific">Laccaria bicolor (strain S238N-H82 / ATCC MYA-4686)</name>
    <name type="common">Bicoloured deceiver</name>
    <name type="synonym">Laccaria laccata var. bicolor</name>
    <dbReference type="NCBI Taxonomy" id="486041"/>
    <lineage>
        <taxon>Eukaryota</taxon>
        <taxon>Fungi</taxon>
        <taxon>Dikarya</taxon>
        <taxon>Basidiomycota</taxon>
        <taxon>Agaricomycotina</taxon>
        <taxon>Agaricomycetes</taxon>
        <taxon>Agaricomycetidae</taxon>
        <taxon>Agaricales</taxon>
        <taxon>Agaricineae</taxon>
        <taxon>Hydnangiaceae</taxon>
        <taxon>Laccaria</taxon>
    </lineage>
</organism>
<protein>
    <submittedName>
        <fullName evidence="1">Predicted protein</fullName>
    </submittedName>
</protein>
<dbReference type="Proteomes" id="UP000001194">
    <property type="component" value="Unassembled WGS sequence"/>
</dbReference>
<accession>B0DF58</accession>
<name>B0DF58_LACBS</name>
<dbReference type="RefSeq" id="XP_001882502.1">
    <property type="nucleotide sequence ID" value="XM_001882467.1"/>
</dbReference>
<proteinExistence type="predicted"/>
<dbReference type="InParanoid" id="B0DF58"/>
<sequence length="270" mass="29317">MPMSRRSSSLLAPTHTVLPGRPIFLCAKPEPDNASITCLWCPRRPEDSAHGFKAHAMTPDGKMDDDEATMSQDDAYRMTMGSEVIDSWSTCFFSNYILAHPFYTVSFPRLRPKVIQKCIKCNNVAPPPSNIPHHHPSIIPPPFIAPPPSVAPPPISPPPSIAPPPIAPPSIHSHLTLHHSLPSPLPPFTTPSLHHSLPSPLPPFTTPSLHHSLPSPLPPFTTPSLHHSLPSPLPPFTTPSLLHHSFPLPPPSLSTTSSPLHHFPLSSPLP</sequence>
<dbReference type="AlphaFoldDB" id="B0DF58"/>
<dbReference type="KEGG" id="lbc:LACBIDRAFT_328528"/>
<evidence type="ECO:0000313" key="1">
    <source>
        <dbReference type="EMBL" id="EDR06655.1"/>
    </source>
</evidence>
<dbReference type="STRING" id="486041.B0DF58"/>
<dbReference type="PRINTS" id="PR01217">
    <property type="entry name" value="PRICHEXTENSN"/>
</dbReference>